<evidence type="ECO:0000256" key="5">
    <source>
        <dbReference type="ARBA" id="ARBA00022448"/>
    </source>
</evidence>
<evidence type="ECO:0000256" key="14">
    <source>
        <dbReference type="ARBA" id="ARBA00030753"/>
    </source>
</evidence>
<comment type="function">
    <text evidence="1">Accessory subunit of the mitochondrial membrane respiratory chain NADH dehydrogenase (Complex I), that is believed not to be involved in catalysis. Complex I functions in the transfer of electrons from NADH to the respiratory chain. The immediate electron acceptor for the enzyme is believed to be ubiquinone.</text>
</comment>
<dbReference type="KEGG" id="soy:115879771"/>
<dbReference type="AlphaFoldDB" id="A0A6J2XPP2"/>
<keyword evidence="5" id="KW-0813">Transport</keyword>
<keyword evidence="18" id="KW-1185">Reference proteome</keyword>
<dbReference type="PANTHER" id="PTHR13327:SF0">
    <property type="entry name" value="NADH DEHYDROGENASE [UBIQUINONE] 1 BETA SUBCOMPLEX SUBUNIT 11, MITOCHONDRIAL"/>
    <property type="match status" value="1"/>
</dbReference>
<evidence type="ECO:0000313" key="20">
    <source>
        <dbReference type="RefSeq" id="XP_030752619.1"/>
    </source>
</evidence>
<evidence type="ECO:0000256" key="9">
    <source>
        <dbReference type="ARBA" id="ARBA00022946"/>
    </source>
</evidence>
<evidence type="ECO:0000256" key="1">
    <source>
        <dbReference type="ARBA" id="ARBA00003195"/>
    </source>
</evidence>
<evidence type="ECO:0000256" key="15">
    <source>
        <dbReference type="ARBA" id="ARBA00031387"/>
    </source>
</evidence>
<sequence length="144" mass="16473">MAGLVNARRLFISKLRLQLQRRLVSTSKKNDTVVAEVANSTTTKAESETKNWVSYGFDYYNKSEDRNMLHSHFFVTVTLCFVVGGFFYTYAPDLNLRDWAIREAFLELKRREAAGLPLVDPNLIPPEKITLPTDEELGDTEIII</sequence>
<evidence type="ECO:0000256" key="6">
    <source>
        <dbReference type="ARBA" id="ARBA00022660"/>
    </source>
</evidence>
<protein>
    <recommendedName>
        <fullName evidence="4">NADH dehydrogenase [ubiquinone] 1 beta subcomplex subunit 11, mitochondrial</fullName>
    </recommendedName>
    <alternativeName>
        <fullName evidence="15">Complex I-ESSS</fullName>
    </alternativeName>
    <alternativeName>
        <fullName evidence="14">NADH-ubiquinone oxidoreductase ESSS subunit</fullName>
    </alternativeName>
</protein>
<dbReference type="Pfam" id="PF10183">
    <property type="entry name" value="ESSS"/>
    <property type="match status" value="1"/>
</dbReference>
<accession>A0A6J2XPP2</accession>
<keyword evidence="12" id="KW-0496">Mitochondrion</keyword>
<evidence type="ECO:0000256" key="7">
    <source>
        <dbReference type="ARBA" id="ARBA00022692"/>
    </source>
</evidence>
<evidence type="ECO:0000256" key="12">
    <source>
        <dbReference type="ARBA" id="ARBA00023128"/>
    </source>
</evidence>
<dbReference type="OrthoDB" id="5917019at2759"/>
<reference evidence="19 20" key="1">
    <citation type="submission" date="2025-04" db="UniProtKB">
        <authorList>
            <consortium name="RefSeq"/>
        </authorList>
    </citation>
    <scope>IDENTIFICATION</scope>
    <source>
        <tissue evidence="19 20">Gonads</tissue>
    </source>
</reference>
<keyword evidence="7 17" id="KW-0812">Transmembrane</keyword>
<evidence type="ECO:0000256" key="16">
    <source>
        <dbReference type="ARBA" id="ARBA00046528"/>
    </source>
</evidence>
<keyword evidence="10" id="KW-0249">Electron transport</keyword>
<dbReference type="CTD" id="42282"/>
<dbReference type="GeneID" id="115879771"/>
<keyword evidence="11 17" id="KW-1133">Transmembrane helix</keyword>
<name>A0A6J2XPP2_SITOR</name>
<evidence type="ECO:0000256" key="17">
    <source>
        <dbReference type="SAM" id="Phobius"/>
    </source>
</evidence>
<comment type="subunit">
    <text evidence="16">Complex I is composed of 45 different subunits. Interacts with BCAP31.</text>
</comment>
<dbReference type="RefSeq" id="XP_030752618.1">
    <property type="nucleotide sequence ID" value="XM_030896758.1"/>
</dbReference>
<dbReference type="GO" id="GO:0005743">
    <property type="term" value="C:mitochondrial inner membrane"/>
    <property type="evidence" value="ECO:0007669"/>
    <property type="project" value="UniProtKB-SubCell"/>
</dbReference>
<dbReference type="InterPro" id="IPR019329">
    <property type="entry name" value="NADH_UbQ_OxRdtase_ESSS_su"/>
</dbReference>
<evidence type="ECO:0000256" key="8">
    <source>
        <dbReference type="ARBA" id="ARBA00022792"/>
    </source>
</evidence>
<organism evidence="18 20">
    <name type="scientific">Sitophilus oryzae</name>
    <name type="common">Rice weevil</name>
    <name type="synonym">Curculio oryzae</name>
    <dbReference type="NCBI Taxonomy" id="7048"/>
    <lineage>
        <taxon>Eukaryota</taxon>
        <taxon>Metazoa</taxon>
        <taxon>Ecdysozoa</taxon>
        <taxon>Arthropoda</taxon>
        <taxon>Hexapoda</taxon>
        <taxon>Insecta</taxon>
        <taxon>Pterygota</taxon>
        <taxon>Neoptera</taxon>
        <taxon>Endopterygota</taxon>
        <taxon>Coleoptera</taxon>
        <taxon>Polyphaga</taxon>
        <taxon>Cucujiformia</taxon>
        <taxon>Curculionidae</taxon>
        <taxon>Dryophthorinae</taxon>
        <taxon>Sitophilus</taxon>
    </lineage>
</organism>
<evidence type="ECO:0000313" key="19">
    <source>
        <dbReference type="RefSeq" id="XP_030752618.1"/>
    </source>
</evidence>
<proteinExistence type="inferred from homology"/>
<evidence type="ECO:0000256" key="10">
    <source>
        <dbReference type="ARBA" id="ARBA00022982"/>
    </source>
</evidence>
<gene>
    <name evidence="19 20" type="primary">LOC115879771</name>
</gene>
<comment type="subcellular location">
    <subcellularLocation>
        <location evidence="2">Mitochondrion inner membrane</location>
        <topology evidence="2">Single-pass membrane protein</topology>
    </subcellularLocation>
</comment>
<feature type="transmembrane region" description="Helical" evidence="17">
    <location>
        <begin position="72"/>
        <end position="91"/>
    </location>
</feature>
<keyword evidence="13 17" id="KW-0472">Membrane</keyword>
<evidence type="ECO:0000256" key="11">
    <source>
        <dbReference type="ARBA" id="ARBA00022989"/>
    </source>
</evidence>
<comment type="similarity">
    <text evidence="3">Belongs to the complex I NDUFB11 subunit family.</text>
</comment>
<dbReference type="RefSeq" id="XP_030752619.1">
    <property type="nucleotide sequence ID" value="XM_030896759.1"/>
</dbReference>
<dbReference type="Proteomes" id="UP000504635">
    <property type="component" value="Unplaced"/>
</dbReference>
<dbReference type="PANTHER" id="PTHR13327">
    <property type="entry name" value="NADH-UBIQUINONE OXIDOREDUCTASE ESSS SUBUNIT, MITOCHONDRIAL PRECURSOR"/>
    <property type="match status" value="1"/>
</dbReference>
<evidence type="ECO:0000256" key="3">
    <source>
        <dbReference type="ARBA" id="ARBA00008915"/>
    </source>
</evidence>
<evidence type="ECO:0000256" key="13">
    <source>
        <dbReference type="ARBA" id="ARBA00023136"/>
    </source>
</evidence>
<keyword evidence="8" id="KW-0999">Mitochondrion inner membrane</keyword>
<evidence type="ECO:0000256" key="4">
    <source>
        <dbReference type="ARBA" id="ARBA00018632"/>
    </source>
</evidence>
<evidence type="ECO:0000313" key="18">
    <source>
        <dbReference type="Proteomes" id="UP000504635"/>
    </source>
</evidence>
<keyword evidence="6" id="KW-0679">Respiratory chain</keyword>
<keyword evidence="9" id="KW-0809">Transit peptide</keyword>
<evidence type="ECO:0000256" key="2">
    <source>
        <dbReference type="ARBA" id="ARBA00004434"/>
    </source>
</evidence>